<reference evidence="1" key="1">
    <citation type="submission" date="2020-09" db="EMBL/GenBank/DDBJ databases">
        <title>A novel bacterium of genus Bacillus, isolated from South China Sea.</title>
        <authorList>
            <person name="Huang H."/>
            <person name="Mo K."/>
            <person name="Hu Y."/>
        </authorList>
    </citation>
    <scope>NUCLEOTIDE SEQUENCE</scope>
    <source>
        <strain evidence="1">IB182487</strain>
    </source>
</reference>
<proteinExistence type="predicted"/>
<comment type="caution">
    <text evidence="1">The sequence shown here is derived from an EMBL/GenBank/DDBJ whole genome shotgun (WGS) entry which is preliminary data.</text>
</comment>
<name>A0A926NH45_9BACI</name>
<organism evidence="1 2">
    <name type="scientific">Metabacillus arenae</name>
    <dbReference type="NCBI Taxonomy" id="2771434"/>
    <lineage>
        <taxon>Bacteria</taxon>
        <taxon>Bacillati</taxon>
        <taxon>Bacillota</taxon>
        <taxon>Bacilli</taxon>
        <taxon>Bacillales</taxon>
        <taxon>Bacillaceae</taxon>
        <taxon>Metabacillus</taxon>
    </lineage>
</organism>
<dbReference type="EMBL" id="JACXAI010000051">
    <property type="protein sequence ID" value="MBD1383354.1"/>
    <property type="molecule type" value="Genomic_DNA"/>
</dbReference>
<dbReference type="RefSeq" id="WP_191162436.1">
    <property type="nucleotide sequence ID" value="NZ_JACXAI010000051.1"/>
</dbReference>
<dbReference type="Proteomes" id="UP000626844">
    <property type="component" value="Unassembled WGS sequence"/>
</dbReference>
<accession>A0A926NH45</accession>
<keyword evidence="2" id="KW-1185">Reference proteome</keyword>
<gene>
    <name evidence="1" type="ORF">IC621_24515</name>
</gene>
<protein>
    <submittedName>
        <fullName evidence="1">Uncharacterized protein</fullName>
    </submittedName>
</protein>
<dbReference type="AlphaFoldDB" id="A0A926NH45"/>
<sequence>MTKHKNSLTKDRRASGIVVAVGFVLVLLLSVGVSPNKASAACIGSGFVNPGTVVYSEPSTGSTSIWTYSGNEYVRGLIDDHGWVQRDTGGWIQSHDFWTFECEY</sequence>
<evidence type="ECO:0000313" key="1">
    <source>
        <dbReference type="EMBL" id="MBD1383354.1"/>
    </source>
</evidence>
<evidence type="ECO:0000313" key="2">
    <source>
        <dbReference type="Proteomes" id="UP000626844"/>
    </source>
</evidence>